<dbReference type="Proteomes" id="UP000510686">
    <property type="component" value="Chromosome 1"/>
</dbReference>
<protein>
    <recommendedName>
        <fullName evidence="4">Clock-controlled pheromone ccg-4</fullName>
    </recommendedName>
</protein>
<proteinExistence type="predicted"/>
<evidence type="ECO:0000256" key="1">
    <source>
        <dbReference type="SAM" id="SignalP"/>
    </source>
</evidence>
<organism evidence="2 3">
    <name type="scientific">Metarhizium brunneum</name>
    <dbReference type="NCBI Taxonomy" id="500148"/>
    <lineage>
        <taxon>Eukaryota</taxon>
        <taxon>Fungi</taxon>
        <taxon>Dikarya</taxon>
        <taxon>Ascomycota</taxon>
        <taxon>Pezizomycotina</taxon>
        <taxon>Sordariomycetes</taxon>
        <taxon>Hypocreomycetidae</taxon>
        <taxon>Hypocreales</taxon>
        <taxon>Clavicipitaceae</taxon>
        <taxon>Metarhizium</taxon>
    </lineage>
</organism>
<gene>
    <name evidence="2" type="ORF">G6M90_00g027470</name>
</gene>
<dbReference type="KEGG" id="mbrn:26237285"/>
<evidence type="ECO:0000313" key="2">
    <source>
        <dbReference type="EMBL" id="QLI63986.1"/>
    </source>
</evidence>
<evidence type="ECO:0008006" key="4">
    <source>
        <dbReference type="Google" id="ProtNLM"/>
    </source>
</evidence>
<name>A0A7D5YYN8_9HYPO</name>
<dbReference type="RefSeq" id="XP_014547841.1">
    <property type="nucleotide sequence ID" value="XM_014692355.1"/>
</dbReference>
<dbReference type="AlphaFoldDB" id="A0A7D5YYN8"/>
<dbReference type="EMBL" id="CP058932">
    <property type="protein sequence ID" value="QLI63986.1"/>
    <property type="molecule type" value="Genomic_DNA"/>
</dbReference>
<keyword evidence="3" id="KW-1185">Reference proteome</keyword>
<keyword evidence="1" id="KW-0732">Signal</keyword>
<accession>A0A7D5YYN8</accession>
<dbReference type="GeneID" id="26237285"/>
<evidence type="ECO:0000313" key="3">
    <source>
        <dbReference type="Proteomes" id="UP000510686"/>
    </source>
</evidence>
<dbReference type="OrthoDB" id="10458203at2759"/>
<feature type="signal peptide" evidence="1">
    <location>
        <begin position="1"/>
        <end position="25"/>
    </location>
</feature>
<sequence length="201" mass="22030">MKFTPLVAAGLVAFATAQPARDAQAARTPDTGFTVFVDEGCAGFRGNPKCKEYAEKCYEDSKNLATKQQVIDCTQAKLKADALGPGGAPSKEQFCAGYMKDPKCQEYAKACEREEFAKLRKAAESDSRDWNGDAEPARQLPTGQQLIYCTQEKLVGPSLLDKLCVRFGWENRQGCIAKITDCNTKGEVLADCMLPYDEYGI</sequence>
<feature type="chain" id="PRO_5028813468" description="Clock-controlled pheromone ccg-4" evidence="1">
    <location>
        <begin position="26"/>
        <end position="201"/>
    </location>
</feature>
<reference evidence="2 3" key="1">
    <citation type="submission" date="2020-07" db="EMBL/GenBank/DDBJ databases">
        <title>Telomere length de novo assembly of all 7 chromosomes of the fungus, Metarhizium brunneum, using a novel assembly pipeline.</title>
        <authorList>
            <person name="Saud z."/>
            <person name="Kortsinoglou A."/>
            <person name="Kouvelis V.N."/>
            <person name="Butt T.M."/>
        </authorList>
    </citation>
    <scope>NUCLEOTIDE SEQUENCE [LARGE SCALE GENOMIC DNA]</scope>
    <source>
        <strain evidence="2 3">4556</strain>
    </source>
</reference>